<comment type="caution">
    <text evidence="2">The sequence shown here is derived from an EMBL/GenBank/DDBJ whole genome shotgun (WGS) entry which is preliminary data.</text>
</comment>
<proteinExistence type="predicted"/>
<dbReference type="InterPro" id="IPR021719">
    <property type="entry name" value="Prot_inh_I78"/>
</dbReference>
<evidence type="ECO:0000256" key="1">
    <source>
        <dbReference type="SAM" id="SignalP"/>
    </source>
</evidence>
<evidence type="ECO:0000313" key="3">
    <source>
        <dbReference type="Proteomes" id="UP001595378"/>
    </source>
</evidence>
<dbReference type="Proteomes" id="UP001595378">
    <property type="component" value="Unassembled WGS sequence"/>
</dbReference>
<protein>
    <submittedName>
        <fullName evidence="2">I78 family peptidase inhibitor</fullName>
    </submittedName>
</protein>
<dbReference type="Pfam" id="PF11720">
    <property type="entry name" value="Inhibitor_I78"/>
    <property type="match status" value="1"/>
</dbReference>
<dbReference type="EMBL" id="JBHRSU010000036">
    <property type="protein sequence ID" value="MFC3101920.1"/>
    <property type="molecule type" value="Genomic_DNA"/>
</dbReference>
<gene>
    <name evidence="2" type="ORF">ACFODK_13600</name>
</gene>
<reference evidence="3" key="1">
    <citation type="journal article" date="2019" name="Int. J. Syst. Evol. Microbiol.">
        <title>The Global Catalogue of Microorganisms (GCM) 10K type strain sequencing project: providing services to taxonomists for standard genome sequencing and annotation.</title>
        <authorList>
            <consortium name="The Broad Institute Genomics Platform"/>
            <consortium name="The Broad Institute Genome Sequencing Center for Infectious Disease"/>
            <person name="Wu L."/>
            <person name="Ma J."/>
        </authorList>
    </citation>
    <scope>NUCLEOTIDE SEQUENCE [LARGE SCALE GENOMIC DNA]</scope>
    <source>
        <strain evidence="3">KCTC 52606</strain>
    </source>
</reference>
<dbReference type="PROSITE" id="PS51257">
    <property type="entry name" value="PROKAR_LIPOPROTEIN"/>
    <property type="match status" value="1"/>
</dbReference>
<dbReference type="Gene3D" id="3.30.10.10">
    <property type="entry name" value="Trypsin Inhibitor V, subunit A"/>
    <property type="match status" value="1"/>
</dbReference>
<sequence>MKAILGLAAGCMVLAGCAATTADGGLAARPPAGECDASGVQGLIGQVATAELGTRLLRETGSATLRWVPPRSAATMDYRPDRLTVSYDDNMRIERITCG</sequence>
<organism evidence="2 3">
    <name type="scientific">Alteraurantiacibacter lauratis</name>
    <dbReference type="NCBI Taxonomy" id="2054627"/>
    <lineage>
        <taxon>Bacteria</taxon>
        <taxon>Pseudomonadati</taxon>
        <taxon>Pseudomonadota</taxon>
        <taxon>Alphaproteobacteria</taxon>
        <taxon>Sphingomonadales</taxon>
        <taxon>Erythrobacteraceae</taxon>
        <taxon>Alteraurantiacibacter</taxon>
    </lineage>
</organism>
<dbReference type="RefSeq" id="WP_336920189.1">
    <property type="nucleotide sequence ID" value="NZ_JBANRN010000015.1"/>
</dbReference>
<accession>A0ABV7EJA9</accession>
<feature type="signal peptide" evidence="1">
    <location>
        <begin position="1"/>
        <end position="18"/>
    </location>
</feature>
<keyword evidence="3" id="KW-1185">Reference proteome</keyword>
<evidence type="ECO:0000313" key="2">
    <source>
        <dbReference type="EMBL" id="MFC3101920.1"/>
    </source>
</evidence>
<name>A0ABV7EJA9_9SPHN</name>
<feature type="chain" id="PRO_5047341804" evidence="1">
    <location>
        <begin position="19"/>
        <end position="99"/>
    </location>
</feature>
<keyword evidence="1" id="KW-0732">Signal</keyword>